<name>A0ABQ8T651_PERAM</name>
<feature type="region of interest" description="Disordered" evidence="1">
    <location>
        <begin position="1"/>
        <end position="37"/>
    </location>
</feature>
<dbReference type="InterPro" id="IPR036691">
    <property type="entry name" value="Endo/exonu/phosph_ase_sf"/>
</dbReference>
<sequence length="186" mass="21054">METENSTIKRKHTVELDLKEETESGSEGERESGVLPVKDKIKRKQHDNKEIVLLTIDPPTGRSAYKSNISGNNHPVTSNDKSMEKMDTLSSSGIIQESTQHDLQLEKQEGKESVKQQEQLIPEYKSSAVYILLMAILLRIIATINANCIREKLKQIMLRDFLVHSDIDILLLQEVNTDNLSFLAPI</sequence>
<dbReference type="EMBL" id="JAJSOF020000015">
    <property type="protein sequence ID" value="KAJ4441423.1"/>
    <property type="molecule type" value="Genomic_DNA"/>
</dbReference>
<keyword evidence="2" id="KW-0472">Membrane</keyword>
<keyword evidence="4" id="KW-1185">Reference proteome</keyword>
<dbReference type="Proteomes" id="UP001148838">
    <property type="component" value="Unassembled WGS sequence"/>
</dbReference>
<keyword evidence="2" id="KW-1133">Transmembrane helix</keyword>
<gene>
    <name evidence="3" type="ORF">ANN_11278</name>
</gene>
<evidence type="ECO:0000256" key="1">
    <source>
        <dbReference type="SAM" id="MobiDB-lite"/>
    </source>
</evidence>
<feature type="compositionally biased region" description="Basic and acidic residues" evidence="1">
    <location>
        <begin position="13"/>
        <end position="32"/>
    </location>
</feature>
<evidence type="ECO:0000313" key="3">
    <source>
        <dbReference type="EMBL" id="KAJ4441423.1"/>
    </source>
</evidence>
<evidence type="ECO:0000256" key="2">
    <source>
        <dbReference type="SAM" id="Phobius"/>
    </source>
</evidence>
<feature type="transmembrane region" description="Helical" evidence="2">
    <location>
        <begin position="128"/>
        <end position="149"/>
    </location>
</feature>
<keyword evidence="2" id="KW-0812">Transmembrane</keyword>
<proteinExistence type="predicted"/>
<comment type="caution">
    <text evidence="3">The sequence shown here is derived from an EMBL/GenBank/DDBJ whole genome shotgun (WGS) entry which is preliminary data.</text>
</comment>
<protein>
    <submittedName>
        <fullName evidence="3">Uncharacterized protein</fullName>
    </submittedName>
</protein>
<evidence type="ECO:0000313" key="4">
    <source>
        <dbReference type="Proteomes" id="UP001148838"/>
    </source>
</evidence>
<feature type="region of interest" description="Disordered" evidence="1">
    <location>
        <begin position="62"/>
        <end position="83"/>
    </location>
</feature>
<dbReference type="SUPFAM" id="SSF56219">
    <property type="entry name" value="DNase I-like"/>
    <property type="match status" value="1"/>
</dbReference>
<reference evidence="3 4" key="1">
    <citation type="journal article" date="2022" name="Allergy">
        <title>Genome assembly and annotation of Periplaneta americana reveal a comprehensive cockroach allergen profile.</title>
        <authorList>
            <person name="Wang L."/>
            <person name="Xiong Q."/>
            <person name="Saelim N."/>
            <person name="Wang L."/>
            <person name="Nong W."/>
            <person name="Wan A.T."/>
            <person name="Shi M."/>
            <person name="Liu X."/>
            <person name="Cao Q."/>
            <person name="Hui J.H.L."/>
            <person name="Sookrung N."/>
            <person name="Leung T.F."/>
            <person name="Tungtrongchitr A."/>
            <person name="Tsui S.K.W."/>
        </authorList>
    </citation>
    <scope>NUCLEOTIDE SEQUENCE [LARGE SCALE GENOMIC DNA]</scope>
    <source>
        <strain evidence="3">PWHHKU_190912</strain>
    </source>
</reference>
<feature type="compositionally biased region" description="Polar residues" evidence="1">
    <location>
        <begin position="65"/>
        <end position="80"/>
    </location>
</feature>
<organism evidence="3 4">
    <name type="scientific">Periplaneta americana</name>
    <name type="common">American cockroach</name>
    <name type="synonym">Blatta americana</name>
    <dbReference type="NCBI Taxonomy" id="6978"/>
    <lineage>
        <taxon>Eukaryota</taxon>
        <taxon>Metazoa</taxon>
        <taxon>Ecdysozoa</taxon>
        <taxon>Arthropoda</taxon>
        <taxon>Hexapoda</taxon>
        <taxon>Insecta</taxon>
        <taxon>Pterygota</taxon>
        <taxon>Neoptera</taxon>
        <taxon>Polyneoptera</taxon>
        <taxon>Dictyoptera</taxon>
        <taxon>Blattodea</taxon>
        <taxon>Blattoidea</taxon>
        <taxon>Blattidae</taxon>
        <taxon>Blattinae</taxon>
        <taxon>Periplaneta</taxon>
    </lineage>
</organism>
<accession>A0ABQ8T651</accession>